<protein>
    <submittedName>
        <fullName evidence="1">Uncharacterized protein</fullName>
    </submittedName>
</protein>
<comment type="caution">
    <text evidence="1">The sequence shown here is derived from an EMBL/GenBank/DDBJ whole genome shotgun (WGS) entry which is preliminary data.</text>
</comment>
<proteinExistence type="predicted"/>
<dbReference type="AlphaFoldDB" id="A0A845GQP9"/>
<name>A0A845GQP9_9BURK</name>
<sequence length="232" mass="26315">MRAWVARRRVEGALLVQPIQFGHEFSQDAAPYELLVVEVTDQGKRRPMKVARLVPVGERQAVAELLSPKLVWFRNWQFVLSGAEQVAGAHGIRAVLQSWICKLSPPAYAIGFKVTNTHQGGVLRPRRILRETGKSGGQLAVAEHFETVLGRYTLRAQLDRYQASDCGNTARHLFDCRLEWMAEERFELSGLRVVSAHGERPEQVECDGWLCEFDIELPELTRSQVRMLGPFH</sequence>
<dbReference type="Proteomes" id="UP000447355">
    <property type="component" value="Unassembled WGS sequence"/>
</dbReference>
<gene>
    <name evidence="1" type="ORF">GTP90_18760</name>
</gene>
<evidence type="ECO:0000313" key="1">
    <source>
        <dbReference type="EMBL" id="MYM95905.1"/>
    </source>
</evidence>
<accession>A0A845GQP9</accession>
<organism evidence="1 2">
    <name type="scientific">Duganella vulcania</name>
    <dbReference type="NCBI Taxonomy" id="2692166"/>
    <lineage>
        <taxon>Bacteria</taxon>
        <taxon>Pseudomonadati</taxon>
        <taxon>Pseudomonadota</taxon>
        <taxon>Betaproteobacteria</taxon>
        <taxon>Burkholderiales</taxon>
        <taxon>Oxalobacteraceae</taxon>
        <taxon>Telluria group</taxon>
        <taxon>Duganella</taxon>
    </lineage>
</organism>
<reference evidence="1" key="1">
    <citation type="submission" date="2019-12" db="EMBL/GenBank/DDBJ databases">
        <title>Novel species isolated from a subtropical stream in China.</title>
        <authorList>
            <person name="Lu H."/>
        </authorList>
    </citation>
    <scope>NUCLEOTIDE SEQUENCE [LARGE SCALE GENOMIC DNA]</scope>
    <source>
        <strain evidence="1">FT81W</strain>
    </source>
</reference>
<evidence type="ECO:0000313" key="2">
    <source>
        <dbReference type="Proteomes" id="UP000447355"/>
    </source>
</evidence>
<dbReference type="RefSeq" id="WP_161084992.1">
    <property type="nucleotide sequence ID" value="NZ_WWCX01000035.1"/>
</dbReference>
<dbReference type="EMBL" id="WWCX01000035">
    <property type="protein sequence ID" value="MYM95905.1"/>
    <property type="molecule type" value="Genomic_DNA"/>
</dbReference>